<reference evidence="3 4" key="1">
    <citation type="submission" date="2018-06" db="EMBL/GenBank/DDBJ databases">
        <authorList>
            <consortium name="Pathogen Informatics"/>
            <person name="Doyle S."/>
        </authorList>
    </citation>
    <scope>NUCLEOTIDE SEQUENCE [LARGE SCALE GENOMIC DNA]</scope>
    <source>
        <strain evidence="3 4">NCTC11694</strain>
    </source>
</reference>
<accession>A0A7H4MWJ8</accession>
<dbReference type="GO" id="GO:0008658">
    <property type="term" value="F:penicillin binding"/>
    <property type="evidence" value="ECO:0007669"/>
    <property type="project" value="InterPro"/>
</dbReference>
<dbReference type="PANTHER" id="PTHR30627:SF1">
    <property type="entry name" value="PEPTIDOGLYCAN D,D-TRANSPEPTIDASE FTSI"/>
    <property type="match status" value="1"/>
</dbReference>
<evidence type="ECO:0000256" key="2">
    <source>
        <dbReference type="ARBA" id="ARBA00023136"/>
    </source>
</evidence>
<gene>
    <name evidence="3" type="primary">ftsI_5</name>
    <name evidence="3" type="ORF">NCTC11694_07075</name>
</gene>
<name>A0A7H4MWJ8_9ENTR</name>
<keyword evidence="2" id="KW-0472">Membrane</keyword>
<dbReference type="Proteomes" id="UP000255050">
    <property type="component" value="Unassembled WGS sequence"/>
</dbReference>
<evidence type="ECO:0000313" key="3">
    <source>
        <dbReference type="EMBL" id="STT07461.1"/>
    </source>
</evidence>
<dbReference type="EMBL" id="UGJR01000006">
    <property type="protein sequence ID" value="STT07461.1"/>
    <property type="molecule type" value="Genomic_DNA"/>
</dbReference>
<dbReference type="GO" id="GO:0016757">
    <property type="term" value="F:glycosyltransferase activity"/>
    <property type="evidence" value="ECO:0007669"/>
    <property type="project" value="UniProtKB-KW"/>
</dbReference>
<dbReference type="InterPro" id="IPR050515">
    <property type="entry name" value="Beta-lactam/transpept"/>
</dbReference>
<evidence type="ECO:0000313" key="4">
    <source>
        <dbReference type="Proteomes" id="UP000255050"/>
    </source>
</evidence>
<protein>
    <submittedName>
        <fullName evidence="3">Division-specific transpeptidase</fullName>
        <ecNumber evidence="3">2.4.1.129</ecNumber>
    </submittedName>
</protein>
<dbReference type="GO" id="GO:0005886">
    <property type="term" value="C:plasma membrane"/>
    <property type="evidence" value="ECO:0007669"/>
    <property type="project" value="TreeGrafter"/>
</dbReference>
<dbReference type="Gene3D" id="3.90.1310.10">
    <property type="entry name" value="Penicillin-binding protein 2a (Domain 2)"/>
    <property type="match status" value="1"/>
</dbReference>
<comment type="subcellular location">
    <subcellularLocation>
        <location evidence="1">Membrane</location>
    </subcellularLocation>
</comment>
<keyword evidence="3" id="KW-0808">Transferase</keyword>
<dbReference type="AlphaFoldDB" id="A0A7H4MWJ8"/>
<sequence length="135" mass="15223">MQKNKLKSAPNFTPLRFGLLCVAILCCMGLLLARVGWLQIVSPDNLVKQEDMRSLREEPIDVQRGMISDREGRPLAVSVPVSAIWIDPQTTLAKGGVGYGRAGRRWRKLYTSTLASLPIACRRILMRVFSIWRAR</sequence>
<proteinExistence type="predicted"/>
<keyword evidence="3" id="KW-0328">Glycosyltransferase</keyword>
<dbReference type="PANTHER" id="PTHR30627">
    <property type="entry name" value="PEPTIDOGLYCAN D,D-TRANSPEPTIDASE"/>
    <property type="match status" value="1"/>
</dbReference>
<comment type="caution">
    <text evidence="3">The sequence shown here is derived from an EMBL/GenBank/DDBJ whole genome shotgun (WGS) entry which is preliminary data.</text>
</comment>
<organism evidence="3 4">
    <name type="scientific">Klebsiella michiganensis</name>
    <dbReference type="NCBI Taxonomy" id="1134687"/>
    <lineage>
        <taxon>Bacteria</taxon>
        <taxon>Pseudomonadati</taxon>
        <taxon>Pseudomonadota</taxon>
        <taxon>Gammaproteobacteria</taxon>
        <taxon>Enterobacterales</taxon>
        <taxon>Enterobacteriaceae</taxon>
        <taxon>Klebsiella/Raoultella group</taxon>
        <taxon>Klebsiella</taxon>
    </lineage>
</organism>
<dbReference type="SUPFAM" id="SSF56519">
    <property type="entry name" value="Penicillin binding protein dimerisation domain"/>
    <property type="match status" value="1"/>
</dbReference>
<dbReference type="EC" id="2.4.1.129" evidence="3"/>
<evidence type="ECO:0000256" key="1">
    <source>
        <dbReference type="ARBA" id="ARBA00004370"/>
    </source>
</evidence>
<dbReference type="GO" id="GO:0071555">
    <property type="term" value="P:cell wall organization"/>
    <property type="evidence" value="ECO:0007669"/>
    <property type="project" value="TreeGrafter"/>
</dbReference>
<dbReference type="InterPro" id="IPR036138">
    <property type="entry name" value="PBP_dimer_sf"/>
</dbReference>